<dbReference type="Proteomes" id="UP000828048">
    <property type="component" value="Chromosome 3"/>
</dbReference>
<sequence>MGLFWERVCEERLDIPPSSDLPAFPRRVRSGPILRLPTRVWMAGERRMERMLVGHFLDRRHFCTRTMQLLVNELWHTRQTVVVVARHHNSFVFRFYSDRDLEVRRFSMWVQLYNLLFEAYTRDEREILGQALGEDVTVDVDDFFPRHFCFLRVSISISSDSTLVPGFFLDIPGGEPWWIECWYESMYKFCRACGRVGHTFPQCDLSREEANRRVDGMLPGLCERFGTVLQTNVNVPLHTNCVRAFARSNSRRNTLIWAIREEESDSAEHEYQVGFQDVDQGGHIGHHYGLGAEEQVEIATQTDLLDDNVDEIPLVVDMDQFLANYEATWDLGLQNPRGPNQAAVNNKGREATNERNVHGRREEEGTVFTQLEIL</sequence>
<dbReference type="EMBL" id="CM037153">
    <property type="protein sequence ID" value="KAH7857169.1"/>
    <property type="molecule type" value="Genomic_DNA"/>
</dbReference>
<reference evidence="1 2" key="1">
    <citation type="journal article" date="2021" name="Hortic Res">
        <title>High-quality reference genome and annotation aids understanding of berry development for evergreen blueberry (Vaccinium darrowii).</title>
        <authorList>
            <person name="Yu J."/>
            <person name="Hulse-Kemp A.M."/>
            <person name="Babiker E."/>
            <person name="Staton M."/>
        </authorList>
    </citation>
    <scope>NUCLEOTIDE SEQUENCE [LARGE SCALE GENOMIC DNA]</scope>
    <source>
        <strain evidence="2">cv. NJ 8807/NJ 8810</strain>
        <tissue evidence="1">Young leaf</tissue>
    </source>
</reference>
<keyword evidence="2" id="KW-1185">Reference proteome</keyword>
<protein>
    <submittedName>
        <fullName evidence="1">Uncharacterized protein</fullName>
    </submittedName>
</protein>
<proteinExistence type="predicted"/>
<name>A0ACB7YVA5_9ERIC</name>
<organism evidence="1 2">
    <name type="scientific">Vaccinium darrowii</name>
    <dbReference type="NCBI Taxonomy" id="229202"/>
    <lineage>
        <taxon>Eukaryota</taxon>
        <taxon>Viridiplantae</taxon>
        <taxon>Streptophyta</taxon>
        <taxon>Embryophyta</taxon>
        <taxon>Tracheophyta</taxon>
        <taxon>Spermatophyta</taxon>
        <taxon>Magnoliopsida</taxon>
        <taxon>eudicotyledons</taxon>
        <taxon>Gunneridae</taxon>
        <taxon>Pentapetalae</taxon>
        <taxon>asterids</taxon>
        <taxon>Ericales</taxon>
        <taxon>Ericaceae</taxon>
        <taxon>Vaccinioideae</taxon>
        <taxon>Vaccinieae</taxon>
        <taxon>Vaccinium</taxon>
    </lineage>
</organism>
<gene>
    <name evidence="1" type="ORF">Vadar_009808</name>
</gene>
<evidence type="ECO:0000313" key="2">
    <source>
        <dbReference type="Proteomes" id="UP000828048"/>
    </source>
</evidence>
<accession>A0ACB7YVA5</accession>
<evidence type="ECO:0000313" key="1">
    <source>
        <dbReference type="EMBL" id="KAH7857169.1"/>
    </source>
</evidence>
<comment type="caution">
    <text evidence="1">The sequence shown here is derived from an EMBL/GenBank/DDBJ whole genome shotgun (WGS) entry which is preliminary data.</text>
</comment>